<dbReference type="PROSITE" id="PS50941">
    <property type="entry name" value="CHIT_BIND_I_2"/>
    <property type="match status" value="1"/>
</dbReference>
<dbReference type="InterPro" id="IPR036861">
    <property type="entry name" value="Endochitinase-like_sf"/>
</dbReference>
<feature type="region of interest" description="Disordered" evidence="3">
    <location>
        <begin position="816"/>
        <end position="844"/>
    </location>
</feature>
<evidence type="ECO:0000313" key="7">
    <source>
        <dbReference type="Proteomes" id="UP000008141"/>
    </source>
</evidence>
<dbReference type="CDD" id="cd00035">
    <property type="entry name" value="ChtBD1"/>
    <property type="match status" value="1"/>
</dbReference>
<dbReference type="Gene3D" id="2.160.20.10">
    <property type="entry name" value="Single-stranded right-handed beta-helix, Pectin lyase-like"/>
    <property type="match status" value="1"/>
</dbReference>
<dbReference type="Proteomes" id="UP000008141">
    <property type="component" value="Unassembled WGS sequence"/>
</dbReference>
<keyword evidence="2" id="KW-1015">Disulfide bond</keyword>
<dbReference type="SUPFAM" id="SSF51126">
    <property type="entry name" value="Pectin lyase-like"/>
    <property type="match status" value="2"/>
</dbReference>
<dbReference type="Gene3D" id="3.30.60.10">
    <property type="entry name" value="Endochitinase-like"/>
    <property type="match status" value="1"/>
</dbReference>
<dbReference type="AlphaFoldDB" id="E1Z390"/>
<feature type="signal peptide" evidence="4">
    <location>
        <begin position="1"/>
        <end position="24"/>
    </location>
</feature>
<proteinExistence type="predicted"/>
<dbReference type="CDD" id="cd22842">
    <property type="entry name" value="Gal_Rha_Lectin_BGal"/>
    <property type="match status" value="1"/>
</dbReference>
<feature type="disulfide bond" evidence="2">
    <location>
        <begin position="60"/>
        <end position="74"/>
    </location>
</feature>
<dbReference type="eggNOG" id="ENOG502R8TM">
    <property type="taxonomic scope" value="Eukaryota"/>
</dbReference>
<dbReference type="InterPro" id="IPR001002">
    <property type="entry name" value="Chitin-bd_1"/>
</dbReference>
<dbReference type="InterPro" id="IPR024535">
    <property type="entry name" value="RHGA/B-epi-like_pectate_lyase"/>
</dbReference>
<comment type="caution">
    <text evidence="2">Lacks conserved residue(s) required for the propagation of feature annotation.</text>
</comment>
<dbReference type="InParanoid" id="E1Z390"/>
<dbReference type="InterPro" id="IPR011050">
    <property type="entry name" value="Pectin_lyase_fold/virulence"/>
</dbReference>
<sequence>MFPPRSSPALALVCLLMVAAGARAKTVLTDTANKTANAASLDDYWLPCGKTTPCQDSTACCAIWGVCGYTDRFCGQHCLSGACTESSSPPPPTEGSDPLPDDDLPVNIDWSRFTDALVSVQEGEVALAGCLDAGWLITRVENAIYGNVEGRCNSSLSYTIMSAACVGQVACMVPAVNAIFDDPCPTIRKSLQFGYRAIFAAKCPDLIAAIPTYPAKYNVRDYGANGDGRADDSNAFLNAVDAASKEAAITGQGVAVLVPAGRYKITKTITISQSNVVLRGAGVGSTTLVFPLGLAEVYGTGQAWAFGGTWLTILGKNPDSKDTRNFVTTITATVPKGSRRVTVASTSKIKVGQWLRIFVTAPNNRNGRRRGLLASEQVDRQQNSRRGLRQASAPAPSGDEVPLVARLFDDPALQAALSASFVAEAQQAEALAANPDKVPAQWFEPNATNPLGMDPWLLAVGHFAANALLADPEDDSGSSGGERAPGLALDGTLDAYLYGENIADSGRNGGVYPNDDHIRFVSRVSAVGPNWVEFVRSLPYDVRLRWQPVVHNFNPTVQNSGFEMLNIEFPWSSYFDHLNVKGYNALGIYSGVNCWMRQVWGGGRVCMFQVCRSMLLIAWVWLLQIRVVNADNAFIVNGADFVTVTDVQTDITKTRSAPNMNDRNGHHGLWIQQSSNVLMTRWEGLLGAGSQRFVINFRWFHDLSLAIFSESCVYANGRGTDVNIDSHRGGTHNNLLSNIDMGRATRAFQSGGASFRGAHSGSNVTWWNIYPSNNAQSIALPSCDYGPLLFFAGNWGAPSSAASDDSERRRRLLATDNAAAAGPAPAHSKEDSASSGNVDEGSNGQERVGALAMLSYCSRESWRVEDVDPGKQLWPADVYSAMVTARQERRVFF</sequence>
<keyword evidence="1 2" id="KW-0147">Chitin-binding</keyword>
<keyword evidence="4" id="KW-0732">Signal</keyword>
<dbReference type="SUPFAM" id="SSF57016">
    <property type="entry name" value="Plant lectins/antimicrobial peptides"/>
    <property type="match status" value="1"/>
</dbReference>
<evidence type="ECO:0000256" key="1">
    <source>
        <dbReference type="ARBA" id="ARBA00022669"/>
    </source>
</evidence>
<dbReference type="InterPro" id="IPR012334">
    <property type="entry name" value="Pectin_lyas_fold"/>
</dbReference>
<evidence type="ECO:0000256" key="2">
    <source>
        <dbReference type="PROSITE-ProRule" id="PRU00261"/>
    </source>
</evidence>
<organism evidence="7">
    <name type="scientific">Chlorella variabilis</name>
    <name type="common">Green alga</name>
    <dbReference type="NCBI Taxonomy" id="554065"/>
    <lineage>
        <taxon>Eukaryota</taxon>
        <taxon>Viridiplantae</taxon>
        <taxon>Chlorophyta</taxon>
        <taxon>core chlorophytes</taxon>
        <taxon>Trebouxiophyceae</taxon>
        <taxon>Chlorellales</taxon>
        <taxon>Chlorellaceae</taxon>
        <taxon>Chlorella clade</taxon>
        <taxon>Chlorella</taxon>
    </lineage>
</organism>
<accession>E1Z390</accession>
<dbReference type="GO" id="GO:0008061">
    <property type="term" value="F:chitin binding"/>
    <property type="evidence" value="ECO:0007669"/>
    <property type="project" value="UniProtKB-UniRule"/>
</dbReference>
<keyword evidence="7" id="KW-1185">Reference proteome</keyword>
<feature type="region of interest" description="Disordered" evidence="3">
    <location>
        <begin position="368"/>
        <end position="398"/>
    </location>
</feature>
<evidence type="ECO:0000256" key="4">
    <source>
        <dbReference type="SAM" id="SignalP"/>
    </source>
</evidence>
<evidence type="ECO:0000313" key="6">
    <source>
        <dbReference type="EMBL" id="EFN59798.1"/>
    </source>
</evidence>
<feature type="domain" description="Chitin-binding type-1" evidence="5">
    <location>
        <begin position="48"/>
        <end position="85"/>
    </location>
</feature>
<dbReference type="KEGG" id="cvr:CHLNCDRAFT_133512"/>
<dbReference type="Pfam" id="PF12708">
    <property type="entry name" value="Pect-lyase_RHGA_epim"/>
    <property type="match status" value="1"/>
</dbReference>
<evidence type="ECO:0000259" key="5">
    <source>
        <dbReference type="PROSITE" id="PS50941"/>
    </source>
</evidence>
<dbReference type="EMBL" id="GL433835">
    <property type="protein sequence ID" value="EFN59798.1"/>
    <property type="molecule type" value="Genomic_DNA"/>
</dbReference>
<feature type="compositionally biased region" description="Polar residues" evidence="3">
    <location>
        <begin position="833"/>
        <end position="844"/>
    </location>
</feature>
<name>E1Z390_CHLVA</name>
<gene>
    <name evidence="6" type="ORF">CHLNCDRAFT_133512</name>
</gene>
<feature type="chain" id="PRO_5003155910" description="Chitin-binding type-1 domain-containing protein" evidence="4">
    <location>
        <begin position="25"/>
        <end position="893"/>
    </location>
</feature>
<dbReference type="SMART" id="SM00270">
    <property type="entry name" value="ChtBD1"/>
    <property type="match status" value="1"/>
</dbReference>
<evidence type="ECO:0000256" key="3">
    <source>
        <dbReference type="SAM" id="MobiDB-lite"/>
    </source>
</evidence>
<dbReference type="RefSeq" id="XP_005851900.1">
    <property type="nucleotide sequence ID" value="XM_005851838.1"/>
</dbReference>
<dbReference type="GeneID" id="17359483"/>
<dbReference type="InterPro" id="IPR043159">
    <property type="entry name" value="Lectin_gal-bd_sf"/>
</dbReference>
<protein>
    <recommendedName>
        <fullName evidence="5">Chitin-binding type-1 domain-containing protein</fullName>
    </recommendedName>
</protein>
<dbReference type="Gene3D" id="2.60.120.740">
    <property type="match status" value="1"/>
</dbReference>
<dbReference type="OrthoDB" id="187139at2759"/>
<reference evidence="6 7" key="1">
    <citation type="journal article" date="2010" name="Plant Cell">
        <title>The Chlorella variabilis NC64A genome reveals adaptation to photosymbiosis, coevolution with viruses, and cryptic sex.</title>
        <authorList>
            <person name="Blanc G."/>
            <person name="Duncan G."/>
            <person name="Agarkova I."/>
            <person name="Borodovsky M."/>
            <person name="Gurnon J."/>
            <person name="Kuo A."/>
            <person name="Lindquist E."/>
            <person name="Lucas S."/>
            <person name="Pangilinan J."/>
            <person name="Polle J."/>
            <person name="Salamov A."/>
            <person name="Terry A."/>
            <person name="Yamada T."/>
            <person name="Dunigan D.D."/>
            <person name="Grigoriev I.V."/>
            <person name="Claverie J.M."/>
            <person name="Van Etten J.L."/>
        </authorList>
    </citation>
    <scope>NUCLEOTIDE SEQUENCE [LARGE SCALE GENOMIC DNA]</scope>
    <source>
        <strain evidence="6 7">NC64A</strain>
    </source>
</reference>